<dbReference type="Gene3D" id="3.30.110.40">
    <property type="entry name" value="TusA-like domain"/>
    <property type="match status" value="1"/>
</dbReference>
<dbReference type="SUPFAM" id="SSF64307">
    <property type="entry name" value="SirA-like"/>
    <property type="match status" value="1"/>
</dbReference>
<dbReference type="AlphaFoldDB" id="A0A2T3FQ38"/>
<dbReference type="InterPro" id="IPR001455">
    <property type="entry name" value="TusA-like"/>
</dbReference>
<proteinExistence type="inferred from homology"/>
<dbReference type="Pfam" id="PF01206">
    <property type="entry name" value="TusA"/>
    <property type="match status" value="1"/>
</dbReference>
<evidence type="ECO:0000313" key="3">
    <source>
        <dbReference type="EMBL" id="PST37398.1"/>
    </source>
</evidence>
<reference evidence="3 4" key="1">
    <citation type="submission" date="2018-03" db="EMBL/GenBank/DDBJ databases">
        <title>Lachnoclostridium SNUG30386 gen.nov., sp.nov., isolated from human faeces.</title>
        <authorList>
            <person name="Seo B."/>
            <person name="Jeon K."/>
            <person name="Ko G."/>
        </authorList>
    </citation>
    <scope>NUCLEOTIDE SEQUENCE [LARGE SCALE GENOMIC DNA]</scope>
    <source>
        <strain evidence="3 4">SNUG30386</strain>
    </source>
</reference>
<accession>A0A2T3FQ38</accession>
<dbReference type="InterPro" id="IPR027396">
    <property type="entry name" value="DsrEFH-like"/>
</dbReference>
<protein>
    <submittedName>
        <fullName evidence="3">Sulfurtransferase-like selenium metabolism protein YedF</fullName>
    </submittedName>
</protein>
<evidence type="ECO:0000313" key="4">
    <source>
        <dbReference type="Proteomes" id="UP000241048"/>
    </source>
</evidence>
<organism evidence="3 4">
    <name type="scientific">Clostridium fessum</name>
    <dbReference type="NCBI Taxonomy" id="2126740"/>
    <lineage>
        <taxon>Bacteria</taxon>
        <taxon>Bacillati</taxon>
        <taxon>Bacillota</taxon>
        <taxon>Clostridia</taxon>
        <taxon>Eubacteriales</taxon>
        <taxon>Clostridiaceae</taxon>
        <taxon>Clostridium</taxon>
    </lineage>
</organism>
<comment type="similarity">
    <text evidence="1">Belongs to the sulfur carrier protein TusA family.</text>
</comment>
<comment type="caution">
    <text evidence="3">The sequence shown here is derived from an EMBL/GenBank/DDBJ whole genome shotgun (WGS) entry which is preliminary data.</text>
</comment>
<keyword evidence="3" id="KW-0808">Transferase</keyword>
<evidence type="ECO:0000256" key="1">
    <source>
        <dbReference type="ARBA" id="ARBA00008984"/>
    </source>
</evidence>
<dbReference type="RefSeq" id="WP_022359082.1">
    <property type="nucleotide sequence ID" value="NZ_CAUWBW010000004.1"/>
</dbReference>
<name>A0A2T3FQ38_9CLOT</name>
<dbReference type="PANTHER" id="PTHR33279:SF6">
    <property type="entry name" value="SULFUR CARRIER PROTEIN YEDF-RELATED"/>
    <property type="match status" value="1"/>
</dbReference>
<dbReference type="EMBL" id="PYLO01000002">
    <property type="protein sequence ID" value="PST37398.1"/>
    <property type="molecule type" value="Genomic_DNA"/>
</dbReference>
<feature type="domain" description="UPF0033" evidence="2">
    <location>
        <begin position="2"/>
        <end position="69"/>
    </location>
</feature>
<evidence type="ECO:0000259" key="2">
    <source>
        <dbReference type="Pfam" id="PF01206"/>
    </source>
</evidence>
<sequence length="205" mass="21841">MKKVDARGDACPIPVVKAKHAIEELSGAGQVEVLVDNEIAVQNLTKMAEQKGYQSSAKKLADQEYQVIFTVGEQTEEEKAQAGAGCEACIPDSRTDTVVVIANDKMGEGSEELGKTLLKAFTFALTQQDNLPKTILFYNGGASLTCEGSPMLEDLKTLEAEGVEILTCGTCLNFYGLTEKLAVGGVTNMYVIAEKMLGAGNVVKP</sequence>
<dbReference type="InterPro" id="IPR036868">
    <property type="entry name" value="TusA-like_sf"/>
</dbReference>
<dbReference type="NCBIfam" id="TIGR03527">
    <property type="entry name" value="selenium_YedF"/>
    <property type="match status" value="1"/>
</dbReference>
<gene>
    <name evidence="3" type="primary">yedF</name>
    <name evidence="3" type="ORF">C7U56_05645</name>
</gene>
<dbReference type="Proteomes" id="UP000241048">
    <property type="component" value="Unassembled WGS sequence"/>
</dbReference>
<keyword evidence="4" id="KW-1185">Reference proteome</keyword>
<dbReference type="InterPro" id="IPR019870">
    <property type="entry name" value="Se_metab_YedF"/>
</dbReference>
<dbReference type="PANTHER" id="PTHR33279">
    <property type="entry name" value="SULFUR CARRIER PROTEIN YEDF-RELATED"/>
    <property type="match status" value="1"/>
</dbReference>
<dbReference type="GO" id="GO:0016740">
    <property type="term" value="F:transferase activity"/>
    <property type="evidence" value="ECO:0007669"/>
    <property type="project" value="UniProtKB-KW"/>
</dbReference>
<dbReference type="SUPFAM" id="SSF75169">
    <property type="entry name" value="DsrEFH-like"/>
    <property type="match status" value="1"/>
</dbReference>